<dbReference type="STRING" id="542762.A0A4V3WKF5"/>
<evidence type="ECO:0000313" key="1">
    <source>
        <dbReference type="EMBL" id="THG00557.1"/>
    </source>
</evidence>
<dbReference type="AlphaFoldDB" id="A0A4V3WKF5"/>
<gene>
    <name evidence="1" type="ORF">TEA_023084</name>
</gene>
<reference evidence="1 2" key="1">
    <citation type="journal article" date="2018" name="Proc. Natl. Acad. Sci. U.S.A.">
        <title>Draft genome sequence of Camellia sinensis var. sinensis provides insights into the evolution of the tea genome and tea quality.</title>
        <authorList>
            <person name="Wei C."/>
            <person name="Yang H."/>
            <person name="Wang S."/>
            <person name="Zhao J."/>
            <person name="Liu C."/>
            <person name="Gao L."/>
            <person name="Xia E."/>
            <person name="Lu Y."/>
            <person name="Tai Y."/>
            <person name="She G."/>
            <person name="Sun J."/>
            <person name="Cao H."/>
            <person name="Tong W."/>
            <person name="Gao Q."/>
            <person name="Li Y."/>
            <person name="Deng W."/>
            <person name="Jiang X."/>
            <person name="Wang W."/>
            <person name="Chen Q."/>
            <person name="Zhang S."/>
            <person name="Li H."/>
            <person name="Wu J."/>
            <person name="Wang P."/>
            <person name="Li P."/>
            <person name="Shi C."/>
            <person name="Zheng F."/>
            <person name="Jian J."/>
            <person name="Huang B."/>
            <person name="Shan D."/>
            <person name="Shi M."/>
            <person name="Fang C."/>
            <person name="Yue Y."/>
            <person name="Li F."/>
            <person name="Li D."/>
            <person name="Wei S."/>
            <person name="Han B."/>
            <person name="Jiang C."/>
            <person name="Yin Y."/>
            <person name="Xia T."/>
            <person name="Zhang Z."/>
            <person name="Bennetzen J.L."/>
            <person name="Zhao S."/>
            <person name="Wan X."/>
        </authorList>
    </citation>
    <scope>NUCLEOTIDE SEQUENCE [LARGE SCALE GENOMIC DNA]</scope>
    <source>
        <strain evidence="2">cv. Shuchazao</strain>
        <tissue evidence="1">Leaf</tissue>
    </source>
</reference>
<dbReference type="Gene3D" id="1.10.357.50">
    <property type="match status" value="1"/>
</dbReference>
<keyword evidence="2" id="KW-1185">Reference proteome</keyword>
<proteinExistence type="predicted"/>
<dbReference type="PANTHER" id="PTHR21292">
    <property type="entry name" value="EXOCYST COMPLEX COMPONENT SEC6-RELATED"/>
    <property type="match status" value="1"/>
</dbReference>
<evidence type="ECO:0000313" key="2">
    <source>
        <dbReference type="Proteomes" id="UP000306102"/>
    </source>
</evidence>
<protein>
    <submittedName>
        <fullName evidence="1">Uncharacterized protein</fullName>
    </submittedName>
</protein>
<comment type="caution">
    <text evidence="1">The sequence shown here is derived from an EMBL/GenBank/DDBJ whole genome shotgun (WGS) entry which is preliminary data.</text>
</comment>
<dbReference type="Proteomes" id="UP000306102">
    <property type="component" value="Unassembled WGS sequence"/>
</dbReference>
<dbReference type="EMBL" id="SDRB02011639">
    <property type="protein sequence ID" value="THG00557.1"/>
    <property type="molecule type" value="Genomic_DNA"/>
</dbReference>
<dbReference type="GO" id="GO:0006887">
    <property type="term" value="P:exocytosis"/>
    <property type="evidence" value="ECO:0007669"/>
    <property type="project" value="InterPro"/>
</dbReference>
<dbReference type="InterPro" id="IPR010326">
    <property type="entry name" value="EXOC3/Sec6"/>
</dbReference>
<organism evidence="1 2">
    <name type="scientific">Camellia sinensis var. sinensis</name>
    <name type="common">China tea</name>
    <dbReference type="NCBI Taxonomy" id="542762"/>
    <lineage>
        <taxon>Eukaryota</taxon>
        <taxon>Viridiplantae</taxon>
        <taxon>Streptophyta</taxon>
        <taxon>Embryophyta</taxon>
        <taxon>Tracheophyta</taxon>
        <taxon>Spermatophyta</taxon>
        <taxon>Magnoliopsida</taxon>
        <taxon>eudicotyledons</taxon>
        <taxon>Gunneridae</taxon>
        <taxon>Pentapetalae</taxon>
        <taxon>asterids</taxon>
        <taxon>Ericales</taxon>
        <taxon>Theaceae</taxon>
        <taxon>Camellia</taxon>
    </lineage>
</organism>
<accession>A0A4V3WKF5</accession>
<dbReference type="GO" id="GO:0051601">
    <property type="term" value="P:exocyst localization"/>
    <property type="evidence" value="ECO:0007669"/>
    <property type="project" value="TreeGrafter"/>
</dbReference>
<dbReference type="PANTHER" id="PTHR21292:SF1">
    <property type="entry name" value="EXOCYST COMPLEX COMPONENT 3"/>
    <property type="match status" value="1"/>
</dbReference>
<dbReference type="GO" id="GO:0000145">
    <property type="term" value="C:exocyst"/>
    <property type="evidence" value="ECO:0007669"/>
    <property type="project" value="InterPro"/>
</dbReference>
<dbReference type="GO" id="GO:0000149">
    <property type="term" value="F:SNARE binding"/>
    <property type="evidence" value="ECO:0007669"/>
    <property type="project" value="TreeGrafter"/>
</dbReference>
<dbReference type="Pfam" id="PF06046">
    <property type="entry name" value="Sec6"/>
    <property type="match status" value="1"/>
</dbReference>
<name>A0A4V3WKF5_CAMSN</name>
<sequence>MPKVTIHPAGFDSRRVASSFSWRDNSLAKNLIGLGVDESLAQVCAESGAMDPHMNTYVQRMLATTRKWNILEADKVQPPKKAEDGKLYTPSAVDLFRILGKQVQIVSENCTDVMLYRIASATIQKVMIDFQAAERKRLEELASEIGLEPLCAMKNVDEAVVKLKSRGIEVLGMFCHVFVAQQRKNLRWANPSYLLSSESSLTKGKNGNLAFDFS</sequence>